<name>A0ABS7GWX6_9HYPH</name>
<evidence type="ECO:0000256" key="1">
    <source>
        <dbReference type="SAM" id="MobiDB-lite"/>
    </source>
</evidence>
<proteinExistence type="predicted"/>
<gene>
    <name evidence="2" type="ORF">JNB85_18765</name>
</gene>
<feature type="region of interest" description="Disordered" evidence="1">
    <location>
        <begin position="129"/>
        <end position="166"/>
    </location>
</feature>
<accession>A0ABS7GWX6</accession>
<evidence type="ECO:0000313" key="3">
    <source>
        <dbReference type="Proteomes" id="UP000717752"/>
    </source>
</evidence>
<reference evidence="2 3" key="1">
    <citation type="journal article" date="2021" name="MBio">
        <title>Poor Competitiveness of Bradyrhizobium in Pigeon Pea Root Colonization in Indian Soils.</title>
        <authorList>
            <person name="Chalasani D."/>
            <person name="Basu A."/>
            <person name="Pullabhotla S.V.S.R.N."/>
            <person name="Jorrin B."/>
            <person name="Neal A.L."/>
            <person name="Poole P.S."/>
            <person name="Podile A.R."/>
            <person name="Tkacz A."/>
        </authorList>
    </citation>
    <scope>NUCLEOTIDE SEQUENCE [LARGE SCALE GENOMIC DNA]</scope>
    <source>
        <strain evidence="2 3">HU56</strain>
    </source>
</reference>
<feature type="region of interest" description="Disordered" evidence="1">
    <location>
        <begin position="1"/>
        <end position="20"/>
    </location>
</feature>
<dbReference type="InterPro" id="IPR011990">
    <property type="entry name" value="TPR-like_helical_dom_sf"/>
</dbReference>
<dbReference type="EMBL" id="JAEUAK010000007">
    <property type="protein sequence ID" value="MBW9054455.1"/>
    <property type="molecule type" value="Genomic_DNA"/>
</dbReference>
<keyword evidence="3" id="KW-1185">Reference proteome</keyword>
<evidence type="ECO:0000313" key="2">
    <source>
        <dbReference type="EMBL" id="MBW9054455.1"/>
    </source>
</evidence>
<evidence type="ECO:0008006" key="4">
    <source>
        <dbReference type="Google" id="ProtNLM"/>
    </source>
</evidence>
<organism evidence="2 3">
    <name type="scientific">Rhizobium mesosinicum</name>
    <dbReference type="NCBI Taxonomy" id="335017"/>
    <lineage>
        <taxon>Bacteria</taxon>
        <taxon>Pseudomonadati</taxon>
        <taxon>Pseudomonadota</taxon>
        <taxon>Alphaproteobacteria</taxon>
        <taxon>Hyphomicrobiales</taxon>
        <taxon>Rhizobiaceae</taxon>
        <taxon>Rhizobium/Agrobacterium group</taxon>
        <taxon>Rhizobium</taxon>
    </lineage>
</organism>
<protein>
    <recommendedName>
        <fullName evidence="4">Adenylate cyclase</fullName>
    </recommendedName>
</protein>
<dbReference type="SUPFAM" id="SSF48452">
    <property type="entry name" value="TPR-like"/>
    <property type="match status" value="1"/>
</dbReference>
<comment type="caution">
    <text evidence="2">The sequence shown here is derived from an EMBL/GenBank/DDBJ whole genome shotgun (WGS) entry which is preliminary data.</text>
</comment>
<sequence length="599" mass="65280">MQNAGADRAGSDISSPEEVQQQLEHILSSPEFRLPERARRFLEFVVTETLAGHRDYLKAFTIAQAVFGRDASFDAQQDPCVRIEAGRLRRELEHYYLTAGAADRVIITIPRGGYAPVFEVRQGAVPADMPQTGQSAALLPSGDDAQQIPPTAGRRSRDKTDRRVSRPRHWLAAGGAMVMITAAAAALQYARPFDTGNEISSGAVGRPIIVVERFESASGSGVASDISQGITDDIIEKLVPFNDIVVAAVLPRNRDGQLSSQPIYALQGSIRMEGETLRSTARLVRRADGTVIWANNYDADMKVQGLLQTQASLAEDIATAVARPFGVIFQADTANIAGNADAFSCILSYYSYRSEMTPQAQEAAKSCLRHAAEKMPDDSNIAAFLSLTYLDEFRFPYQLNTKPTAATLAIAKELAERAVRLDPKNARALQALMLANFFGNDPTEAMRAGEAAYASNSNDTEVAGEYGLRLAMSGKWDRGCELISDAVGKNAGPQGYYEVGMALCAFMRGDTQAAELWSRMSDLNYNPMHRLVLLSILGTLGKSAEAKEQIDWIEARSPALILNVRREVVRRLARIEDQERFFAGLKAAGLPVQNDPPAN</sequence>
<dbReference type="RefSeq" id="WP_220335818.1">
    <property type="nucleotide sequence ID" value="NZ_JAEUAK010000007.1"/>
</dbReference>
<dbReference type="Gene3D" id="1.25.40.10">
    <property type="entry name" value="Tetratricopeptide repeat domain"/>
    <property type="match status" value="1"/>
</dbReference>
<dbReference type="Proteomes" id="UP000717752">
    <property type="component" value="Unassembled WGS sequence"/>
</dbReference>